<evidence type="ECO:0000313" key="7">
    <source>
        <dbReference type="Proteomes" id="UP000824120"/>
    </source>
</evidence>
<accession>A0A9J5XJL2</accession>
<keyword evidence="3" id="KW-0713">Self-incompatibility</keyword>
<protein>
    <recommendedName>
        <fullName evidence="8">S-protein homolog</fullName>
    </recommendedName>
</protein>
<evidence type="ECO:0008006" key="8">
    <source>
        <dbReference type="Google" id="ProtNLM"/>
    </source>
</evidence>
<dbReference type="Proteomes" id="UP000824120">
    <property type="component" value="Chromosome 9"/>
</dbReference>
<keyword evidence="4" id="KW-0964">Secreted</keyword>
<name>A0A9J5XJL2_SOLCO</name>
<evidence type="ECO:0000256" key="5">
    <source>
        <dbReference type="ARBA" id="ARBA00022729"/>
    </source>
</evidence>
<dbReference type="Pfam" id="PF05938">
    <property type="entry name" value="Self-incomp_S1"/>
    <property type="match status" value="1"/>
</dbReference>
<dbReference type="AlphaFoldDB" id="A0A9J5XJL2"/>
<evidence type="ECO:0000256" key="1">
    <source>
        <dbReference type="ARBA" id="ARBA00004613"/>
    </source>
</evidence>
<dbReference type="GO" id="GO:0060320">
    <property type="term" value="P:rejection of self pollen"/>
    <property type="evidence" value="ECO:0007669"/>
    <property type="project" value="UniProtKB-KW"/>
</dbReference>
<keyword evidence="5" id="KW-0732">Signal</keyword>
<dbReference type="InterPro" id="IPR010264">
    <property type="entry name" value="Self-incomp_S1"/>
</dbReference>
<dbReference type="EMBL" id="JACXVP010000009">
    <property type="protein sequence ID" value="KAG5587914.1"/>
    <property type="molecule type" value="Genomic_DNA"/>
</dbReference>
<evidence type="ECO:0000313" key="6">
    <source>
        <dbReference type="EMBL" id="KAG5587914.1"/>
    </source>
</evidence>
<organism evidence="6 7">
    <name type="scientific">Solanum commersonii</name>
    <name type="common">Commerson's wild potato</name>
    <name type="synonym">Commerson's nightshade</name>
    <dbReference type="NCBI Taxonomy" id="4109"/>
    <lineage>
        <taxon>Eukaryota</taxon>
        <taxon>Viridiplantae</taxon>
        <taxon>Streptophyta</taxon>
        <taxon>Embryophyta</taxon>
        <taxon>Tracheophyta</taxon>
        <taxon>Spermatophyta</taxon>
        <taxon>Magnoliopsida</taxon>
        <taxon>eudicotyledons</taxon>
        <taxon>Gunneridae</taxon>
        <taxon>Pentapetalae</taxon>
        <taxon>asterids</taxon>
        <taxon>lamiids</taxon>
        <taxon>Solanales</taxon>
        <taxon>Solanaceae</taxon>
        <taxon>Solanoideae</taxon>
        <taxon>Solaneae</taxon>
        <taxon>Solanum</taxon>
    </lineage>
</organism>
<comment type="similarity">
    <text evidence="2">Belongs to the plant self-incompatibility (S1) protein family.</text>
</comment>
<dbReference type="GO" id="GO:0005576">
    <property type="term" value="C:extracellular region"/>
    <property type="evidence" value="ECO:0007669"/>
    <property type="project" value="UniProtKB-SubCell"/>
</dbReference>
<reference evidence="6 7" key="1">
    <citation type="submission" date="2020-09" db="EMBL/GenBank/DDBJ databases">
        <title>De no assembly of potato wild relative species, Solanum commersonii.</title>
        <authorList>
            <person name="Cho K."/>
        </authorList>
    </citation>
    <scope>NUCLEOTIDE SEQUENCE [LARGE SCALE GENOMIC DNA]</scope>
    <source>
        <strain evidence="6">LZ3.2</strain>
        <tissue evidence="6">Leaf</tissue>
    </source>
</reference>
<comment type="caution">
    <text evidence="6">The sequence shown here is derived from an EMBL/GenBank/DDBJ whole genome shotgun (WGS) entry which is preliminary data.</text>
</comment>
<gene>
    <name evidence="6" type="ORF">H5410_048348</name>
</gene>
<evidence type="ECO:0000256" key="3">
    <source>
        <dbReference type="ARBA" id="ARBA00022471"/>
    </source>
</evidence>
<comment type="subcellular location">
    <subcellularLocation>
        <location evidence="1">Secreted</location>
    </subcellularLocation>
</comment>
<evidence type="ECO:0000256" key="4">
    <source>
        <dbReference type="ARBA" id="ARBA00022525"/>
    </source>
</evidence>
<dbReference type="OrthoDB" id="1325665at2759"/>
<proteinExistence type="inferred from homology"/>
<sequence>MFEIFRILYGDFFPGVEIELKPGEAYNITTSIISGENSTLHCLFESREKHGFFKMFDLNDTSICHVLSEECVWKIQEDGLCMLSKGKCVMFKWDNSLSNRLIASELIRYNNIASATTKYIESDELKSKHIIWRRTP</sequence>
<keyword evidence="7" id="KW-1185">Reference proteome</keyword>
<evidence type="ECO:0000256" key="2">
    <source>
        <dbReference type="ARBA" id="ARBA00005581"/>
    </source>
</evidence>